<keyword evidence="2" id="KW-1185">Reference proteome</keyword>
<dbReference type="Proteomes" id="UP000051202">
    <property type="component" value="Unassembled WGS sequence"/>
</dbReference>
<dbReference type="InterPro" id="IPR039060">
    <property type="entry name" value="Antitox_HigA"/>
</dbReference>
<reference evidence="1 2" key="1">
    <citation type="submission" date="2015-11" db="EMBL/GenBank/DDBJ databases">
        <title>Permanent draft genome of Psychrobacter piscatorii LQ58.</title>
        <authorList>
            <person name="Zhou M."/>
            <person name="Dong B."/>
            <person name="Liu Q."/>
        </authorList>
    </citation>
    <scope>NUCLEOTIDE SEQUENCE [LARGE SCALE GENOMIC DNA]</scope>
    <source>
        <strain evidence="1 2">LQ58</strain>
    </source>
</reference>
<comment type="caution">
    <text evidence="1">The sequence shown here is derived from an EMBL/GenBank/DDBJ whole genome shotgun (WGS) entry which is preliminary data.</text>
</comment>
<dbReference type="EMBL" id="LNDJ01000064">
    <property type="protein sequence ID" value="KRU22543.1"/>
    <property type="molecule type" value="Genomic_DNA"/>
</dbReference>
<protein>
    <submittedName>
        <fullName evidence="1">Transcriptional regulator</fullName>
    </submittedName>
</protein>
<dbReference type="AlphaFoldDB" id="A0A0T6DRJ5"/>
<dbReference type="GO" id="GO:0006355">
    <property type="term" value="P:regulation of DNA-templated transcription"/>
    <property type="evidence" value="ECO:0007669"/>
    <property type="project" value="InterPro"/>
</dbReference>
<gene>
    <name evidence="1" type="ORF">AS194_08025</name>
</gene>
<accession>A0A0T6DRJ5</accession>
<evidence type="ECO:0000313" key="1">
    <source>
        <dbReference type="EMBL" id="KRU22543.1"/>
    </source>
</evidence>
<sequence length="116" mass="13331">MNIKPIRNDQDLAHAFAQLQAVFQADEGTSEADEREVLVTLIEAYENKYYPIEHAEAVDAIIFQMENLNLSRKDLTPYLGSASKVSEVLNRKRRLSLPMIRKLHEGLHIPYESLIH</sequence>
<name>A0A0T6DRJ5_9GAMM</name>
<proteinExistence type="predicted"/>
<dbReference type="STRING" id="554343.AS194_08025"/>
<dbReference type="RefSeq" id="WP_058024707.1">
    <property type="nucleotide sequence ID" value="NZ_LNDJ01000064.1"/>
</dbReference>
<dbReference type="PANTHER" id="PTHR40455:SF1">
    <property type="entry name" value="ANTITOXIN HIGA"/>
    <property type="match status" value="1"/>
</dbReference>
<dbReference type="PANTHER" id="PTHR40455">
    <property type="entry name" value="ANTITOXIN HIGA"/>
    <property type="match status" value="1"/>
</dbReference>
<organism evidence="1 2">
    <name type="scientific">Psychrobacter piscatorii</name>
    <dbReference type="NCBI Taxonomy" id="554343"/>
    <lineage>
        <taxon>Bacteria</taxon>
        <taxon>Pseudomonadati</taxon>
        <taxon>Pseudomonadota</taxon>
        <taxon>Gammaproteobacteria</taxon>
        <taxon>Moraxellales</taxon>
        <taxon>Moraxellaceae</taxon>
        <taxon>Psychrobacter</taxon>
    </lineage>
</organism>
<evidence type="ECO:0000313" key="2">
    <source>
        <dbReference type="Proteomes" id="UP000051202"/>
    </source>
</evidence>
<dbReference type="GO" id="GO:0001046">
    <property type="term" value="F:core promoter sequence-specific DNA binding"/>
    <property type="evidence" value="ECO:0007669"/>
    <property type="project" value="TreeGrafter"/>
</dbReference>